<evidence type="ECO:0000313" key="2">
    <source>
        <dbReference type="Proteomes" id="UP000094336"/>
    </source>
</evidence>
<name>A0A1E3QJ22_9ASCO</name>
<dbReference type="Proteomes" id="UP000094336">
    <property type="component" value="Unassembled WGS sequence"/>
</dbReference>
<dbReference type="GeneID" id="30147782"/>
<organism evidence="1 2">
    <name type="scientific">Babjeviella inositovora NRRL Y-12698</name>
    <dbReference type="NCBI Taxonomy" id="984486"/>
    <lineage>
        <taxon>Eukaryota</taxon>
        <taxon>Fungi</taxon>
        <taxon>Dikarya</taxon>
        <taxon>Ascomycota</taxon>
        <taxon>Saccharomycotina</taxon>
        <taxon>Pichiomycetes</taxon>
        <taxon>Serinales incertae sedis</taxon>
        <taxon>Babjeviella</taxon>
    </lineage>
</organism>
<accession>A0A1E3QJ22</accession>
<keyword evidence="2" id="KW-1185">Reference proteome</keyword>
<dbReference type="RefSeq" id="XP_018982772.1">
    <property type="nucleotide sequence ID" value="XM_019129929.1"/>
</dbReference>
<dbReference type="EMBL" id="KV454440">
    <property type="protein sequence ID" value="ODQ77444.1"/>
    <property type="molecule type" value="Genomic_DNA"/>
</dbReference>
<sequence>MAVMPAYRYVQKLLIAVNLCVPVNNCFGVERLQAGERPILEAQRGRNHQEKRFHVQALGLHRVAPALLLYQYSGPFSFTS</sequence>
<evidence type="ECO:0000313" key="1">
    <source>
        <dbReference type="EMBL" id="ODQ77444.1"/>
    </source>
</evidence>
<dbReference type="AlphaFoldDB" id="A0A1E3QJ22"/>
<reference evidence="2" key="1">
    <citation type="submission" date="2016-05" db="EMBL/GenBank/DDBJ databases">
        <title>Comparative genomics of biotechnologically important yeasts.</title>
        <authorList>
            <consortium name="DOE Joint Genome Institute"/>
            <person name="Riley R."/>
            <person name="Haridas S."/>
            <person name="Wolfe K.H."/>
            <person name="Lopes M.R."/>
            <person name="Hittinger C.T."/>
            <person name="Goker M."/>
            <person name="Salamov A."/>
            <person name="Wisecaver J."/>
            <person name="Long T.M."/>
            <person name="Aerts A.L."/>
            <person name="Barry K."/>
            <person name="Choi C."/>
            <person name="Clum A."/>
            <person name="Coughlan A.Y."/>
            <person name="Deshpande S."/>
            <person name="Douglass A.P."/>
            <person name="Hanson S.J."/>
            <person name="Klenk H.-P."/>
            <person name="Labutti K."/>
            <person name="Lapidus A."/>
            <person name="Lindquist E."/>
            <person name="Lipzen A."/>
            <person name="Meier-Kolthoff J.P."/>
            <person name="Ohm R.A."/>
            <person name="Otillar R.P."/>
            <person name="Pangilinan J."/>
            <person name="Peng Y."/>
            <person name="Rokas A."/>
            <person name="Rosa C.A."/>
            <person name="Scheuner C."/>
            <person name="Sibirny A.A."/>
            <person name="Slot J.C."/>
            <person name="Stielow J.B."/>
            <person name="Sun H."/>
            <person name="Kurtzman C.P."/>
            <person name="Blackwell M."/>
            <person name="Grigoriev I.V."/>
            <person name="Jeffries T.W."/>
        </authorList>
    </citation>
    <scope>NUCLEOTIDE SEQUENCE [LARGE SCALE GENOMIC DNA]</scope>
    <source>
        <strain evidence="2">NRRL Y-12698</strain>
    </source>
</reference>
<gene>
    <name evidence="1" type="ORF">BABINDRAFT_163465</name>
</gene>
<proteinExistence type="predicted"/>
<protein>
    <submittedName>
        <fullName evidence="1">Uncharacterized protein</fullName>
    </submittedName>
</protein>